<comment type="catalytic activity">
    <reaction evidence="4">
        <text>[protein]-peptidylproline (omega=180) = [protein]-peptidylproline (omega=0)</text>
        <dbReference type="Rhea" id="RHEA:16237"/>
        <dbReference type="Rhea" id="RHEA-COMP:10747"/>
        <dbReference type="Rhea" id="RHEA-COMP:10748"/>
        <dbReference type="ChEBI" id="CHEBI:83833"/>
        <dbReference type="ChEBI" id="CHEBI:83834"/>
        <dbReference type="EC" id="5.2.1.8"/>
    </reaction>
</comment>
<dbReference type="STRING" id="657387.BH688_15365"/>
<accession>A0A1S1NSD3</accession>
<comment type="similarity">
    <text evidence="1 4">Belongs to the cyclophilin-type PPIase family.</text>
</comment>
<keyword evidence="6" id="KW-1185">Reference proteome</keyword>
<dbReference type="Pfam" id="PF00160">
    <property type="entry name" value="Pro_isomerase"/>
    <property type="match status" value="1"/>
</dbReference>
<evidence type="ECO:0000256" key="2">
    <source>
        <dbReference type="ARBA" id="ARBA00023110"/>
    </source>
</evidence>
<dbReference type="PRINTS" id="PR00153">
    <property type="entry name" value="CSAPPISMRASE"/>
</dbReference>
<keyword evidence="3 4" id="KW-0413">Isomerase</keyword>
<dbReference type="GO" id="GO:0006457">
    <property type="term" value="P:protein folding"/>
    <property type="evidence" value="ECO:0007669"/>
    <property type="project" value="InterPro"/>
</dbReference>
<gene>
    <name evidence="5" type="ORF">FY550_02310</name>
</gene>
<dbReference type="Gene3D" id="2.40.100.10">
    <property type="entry name" value="Cyclophilin-like"/>
    <property type="match status" value="1"/>
</dbReference>
<dbReference type="RefSeq" id="WP_070981866.1">
    <property type="nucleotide sequence ID" value="NZ_CP043420.1"/>
</dbReference>
<dbReference type="Proteomes" id="UP000322553">
    <property type="component" value="Chromosome"/>
</dbReference>
<feature type="chain" id="PRO_5041746037" description="Peptidyl-prolyl cis-trans isomerase" evidence="4">
    <location>
        <begin position="23"/>
        <end position="188"/>
    </location>
</feature>
<dbReference type="PROSITE" id="PS00170">
    <property type="entry name" value="CSA_PPIASE_1"/>
    <property type="match status" value="1"/>
</dbReference>
<dbReference type="PANTHER" id="PTHR43246">
    <property type="entry name" value="PEPTIDYL-PROLYL CIS-TRANS ISOMERASE CYP38, CHLOROPLASTIC"/>
    <property type="match status" value="1"/>
</dbReference>
<dbReference type="KEGG" id="kuy:FY550_02310"/>
<dbReference type="InterPro" id="IPR029000">
    <property type="entry name" value="Cyclophilin-like_dom_sf"/>
</dbReference>
<dbReference type="AlphaFoldDB" id="A0A1S1NSD3"/>
<keyword evidence="2 4" id="KW-0697">Rotamase</keyword>
<evidence type="ECO:0000256" key="1">
    <source>
        <dbReference type="ARBA" id="ARBA00007365"/>
    </source>
</evidence>
<evidence type="ECO:0000313" key="6">
    <source>
        <dbReference type="Proteomes" id="UP000322553"/>
    </source>
</evidence>
<dbReference type="GO" id="GO:0003755">
    <property type="term" value="F:peptidyl-prolyl cis-trans isomerase activity"/>
    <property type="evidence" value="ECO:0007669"/>
    <property type="project" value="UniProtKB-UniRule"/>
</dbReference>
<dbReference type="InterPro" id="IPR044665">
    <property type="entry name" value="E_coli_cyclophilin_A-like"/>
</dbReference>
<name>A0A1S1NSD3_9GAMM</name>
<proteinExistence type="inferred from homology"/>
<evidence type="ECO:0000313" key="5">
    <source>
        <dbReference type="EMBL" id="QEL10075.1"/>
    </source>
</evidence>
<dbReference type="EC" id="5.2.1.8" evidence="4"/>
<dbReference type="OrthoDB" id="9807797at2"/>
<organism evidence="5 6">
    <name type="scientific">Kushneria phosphatilytica</name>
    <dbReference type="NCBI Taxonomy" id="657387"/>
    <lineage>
        <taxon>Bacteria</taxon>
        <taxon>Pseudomonadati</taxon>
        <taxon>Pseudomonadota</taxon>
        <taxon>Gammaproteobacteria</taxon>
        <taxon>Oceanospirillales</taxon>
        <taxon>Halomonadaceae</taxon>
        <taxon>Kushneria</taxon>
    </lineage>
</organism>
<sequence length="188" mass="20493">MLKPLLRSGLLILSLFSPLALANGNHPHVEIRTSQGKIELELNATAAPRTVKNFLRYVDEDFYQGTIFHRVIDGFMIQGGGMTANLSPKKTHAPMALEESGLSNTRGTIAMARTAQPDSATSQFFINLVDNPTLDYRNFQAPGYTVFGHVVSGMDVVDAIAGVPTTHKGQHADVPREPVTILGVRRLQ</sequence>
<dbReference type="SUPFAM" id="SSF50891">
    <property type="entry name" value="Cyclophilin-like"/>
    <property type="match status" value="1"/>
</dbReference>
<dbReference type="InterPro" id="IPR002130">
    <property type="entry name" value="Cyclophilin-type_PPIase_dom"/>
</dbReference>
<dbReference type="CDD" id="cd01920">
    <property type="entry name" value="cyclophilin_EcCYP_like"/>
    <property type="match status" value="1"/>
</dbReference>
<evidence type="ECO:0000256" key="4">
    <source>
        <dbReference type="RuleBase" id="RU363019"/>
    </source>
</evidence>
<protein>
    <recommendedName>
        <fullName evidence="4">Peptidyl-prolyl cis-trans isomerase</fullName>
        <shortName evidence="4">PPIase</shortName>
        <ecNumber evidence="4">5.2.1.8</ecNumber>
    </recommendedName>
</protein>
<comment type="function">
    <text evidence="4">PPIases accelerate the folding of proteins. It catalyzes the cis-trans isomerization of proline imidic peptide bonds in oligopeptides.</text>
</comment>
<dbReference type="InterPro" id="IPR020892">
    <property type="entry name" value="Cyclophilin-type_PPIase_CS"/>
</dbReference>
<dbReference type="PROSITE" id="PS50072">
    <property type="entry name" value="CSA_PPIASE_2"/>
    <property type="match status" value="1"/>
</dbReference>
<dbReference type="EMBL" id="CP043420">
    <property type="protein sequence ID" value="QEL10075.1"/>
    <property type="molecule type" value="Genomic_DNA"/>
</dbReference>
<keyword evidence="4" id="KW-0732">Signal</keyword>
<evidence type="ECO:0000256" key="3">
    <source>
        <dbReference type="ARBA" id="ARBA00023235"/>
    </source>
</evidence>
<feature type="signal peptide" evidence="4">
    <location>
        <begin position="1"/>
        <end position="22"/>
    </location>
</feature>
<reference evidence="5 6" key="1">
    <citation type="submission" date="2019-08" db="EMBL/GenBank/DDBJ databases">
        <title>Complete genome sequence of Kushneria sp. YCWA18, a halophilic phosphate-solubilizing bacterium isolated from Daqiao saltern in China.</title>
        <authorList>
            <person name="Du G.-X."/>
            <person name="Qu L.-Y."/>
        </authorList>
    </citation>
    <scope>NUCLEOTIDE SEQUENCE [LARGE SCALE GENOMIC DNA]</scope>
    <source>
        <strain evidence="5 6">YCWA18</strain>
    </source>
</reference>